<dbReference type="EMBL" id="FXTP01000009">
    <property type="protein sequence ID" value="SMO73384.1"/>
    <property type="molecule type" value="Genomic_DNA"/>
</dbReference>
<dbReference type="Proteomes" id="UP000317557">
    <property type="component" value="Unassembled WGS sequence"/>
</dbReference>
<keyword evidence="2" id="KW-1185">Reference proteome</keyword>
<name>A0A521DNU2_9BACT</name>
<protein>
    <submittedName>
        <fullName evidence="1">Uncharacterized protein</fullName>
    </submittedName>
</protein>
<dbReference type="RefSeq" id="WP_142454671.1">
    <property type="nucleotide sequence ID" value="NZ_FXTP01000009.1"/>
</dbReference>
<sequence length="318" mass="34190">MKTFTNFLFSIVMLLGFSMGVMGQDILLDDDFESGNLNNWTDAASDWEASTTSPLNGTYSLKHALDRVESESTIYTSITASDLSTKVTIWQLNLKNGSWDPSGGNDFSFVLMADESDPSSETLNGYVVGINFSGTDDLLTLWKITGGSASSLITTEFDWGSGDLVGIKVERSSSGDWQLFYDNDGDFDNLTLGGSATDTDHSTFLYSSIFFDYTSTRAGELWIDDILIQQNDETVKGEPADYPSTLSATGSIKSVNLSWTDASSSPTPDGYLIKASDTGFGTITDPADTNPEAEDTDISDGIAALNVLQGAEEVSFSG</sequence>
<dbReference type="AlphaFoldDB" id="A0A521DNU2"/>
<organism evidence="1 2">
    <name type="scientific">Gracilimonas mengyeensis</name>
    <dbReference type="NCBI Taxonomy" id="1302730"/>
    <lineage>
        <taxon>Bacteria</taxon>
        <taxon>Pseudomonadati</taxon>
        <taxon>Balneolota</taxon>
        <taxon>Balneolia</taxon>
        <taxon>Balneolales</taxon>
        <taxon>Balneolaceae</taxon>
        <taxon>Gracilimonas</taxon>
    </lineage>
</organism>
<evidence type="ECO:0000313" key="2">
    <source>
        <dbReference type="Proteomes" id="UP000317557"/>
    </source>
</evidence>
<reference evidence="1 2" key="1">
    <citation type="submission" date="2017-05" db="EMBL/GenBank/DDBJ databases">
        <authorList>
            <person name="Varghese N."/>
            <person name="Submissions S."/>
        </authorList>
    </citation>
    <scope>NUCLEOTIDE SEQUENCE [LARGE SCALE GENOMIC DNA]</scope>
    <source>
        <strain evidence="1 2">DSM 21985</strain>
    </source>
</reference>
<proteinExistence type="predicted"/>
<accession>A0A521DNU2</accession>
<gene>
    <name evidence="1" type="ORF">SAMN06265219_10920</name>
</gene>
<evidence type="ECO:0000313" key="1">
    <source>
        <dbReference type="EMBL" id="SMO73384.1"/>
    </source>
</evidence>
<dbReference type="OrthoDB" id="1522652at2"/>